<dbReference type="EMBL" id="JACHJO010000001">
    <property type="protein sequence ID" value="MBB6118445.1"/>
    <property type="molecule type" value="Genomic_DNA"/>
</dbReference>
<evidence type="ECO:0000313" key="1">
    <source>
        <dbReference type="EMBL" id="MBB6118445.1"/>
    </source>
</evidence>
<organism evidence="1 2">
    <name type="scientific">Nocardiopsis algeriensis</name>
    <dbReference type="NCBI Taxonomy" id="1478215"/>
    <lineage>
        <taxon>Bacteria</taxon>
        <taxon>Bacillati</taxon>
        <taxon>Actinomycetota</taxon>
        <taxon>Actinomycetes</taxon>
        <taxon>Streptosporangiales</taxon>
        <taxon>Nocardiopsidaceae</taxon>
        <taxon>Nocardiopsis</taxon>
    </lineage>
</organism>
<accession>A0A841IP23</accession>
<gene>
    <name evidence="1" type="ORF">FHS13_000373</name>
</gene>
<proteinExistence type="predicted"/>
<comment type="caution">
    <text evidence="1">The sequence shown here is derived from an EMBL/GenBank/DDBJ whole genome shotgun (WGS) entry which is preliminary data.</text>
</comment>
<sequence length="102" mass="11455">MLTLTFDTRQLPSRVVLYSYPEVGRNGVPDETDGREERCLFAEGSATCWYQGREGEEVRVFADRADLGEFLVLHAAWPVLSTQSGTDDVDMVSGSWLLRIDP</sequence>
<dbReference type="RefSeq" id="WP_184286317.1">
    <property type="nucleotide sequence ID" value="NZ_JACHJO010000001.1"/>
</dbReference>
<dbReference type="Proteomes" id="UP000536604">
    <property type="component" value="Unassembled WGS sequence"/>
</dbReference>
<reference evidence="1 2" key="1">
    <citation type="submission" date="2020-08" db="EMBL/GenBank/DDBJ databases">
        <title>Genomic Encyclopedia of Type Strains, Phase III (KMG-III): the genomes of soil and plant-associated and newly described type strains.</title>
        <authorList>
            <person name="Whitman W."/>
        </authorList>
    </citation>
    <scope>NUCLEOTIDE SEQUENCE [LARGE SCALE GENOMIC DNA]</scope>
    <source>
        <strain evidence="1 2">CECT 8712</strain>
    </source>
</reference>
<name>A0A841IP23_9ACTN</name>
<dbReference type="AlphaFoldDB" id="A0A841IP23"/>
<protein>
    <submittedName>
        <fullName evidence="1">Uncharacterized protein</fullName>
    </submittedName>
</protein>
<keyword evidence="2" id="KW-1185">Reference proteome</keyword>
<evidence type="ECO:0000313" key="2">
    <source>
        <dbReference type="Proteomes" id="UP000536604"/>
    </source>
</evidence>